<dbReference type="PANTHER" id="PTHR47691:SF3">
    <property type="entry name" value="HTH-TYPE TRANSCRIPTIONAL REGULATOR RV0890C-RELATED"/>
    <property type="match status" value="1"/>
</dbReference>
<dbReference type="Pfam" id="PF13424">
    <property type="entry name" value="TPR_12"/>
    <property type="match status" value="2"/>
</dbReference>
<dbReference type="GO" id="GO:0005524">
    <property type="term" value="F:ATP binding"/>
    <property type="evidence" value="ECO:0007669"/>
    <property type="project" value="UniProtKB-KW"/>
</dbReference>
<dbReference type="Gene3D" id="1.25.40.10">
    <property type="entry name" value="Tetratricopeptide repeat domain"/>
    <property type="match status" value="1"/>
</dbReference>
<dbReference type="Proteomes" id="UP001595839">
    <property type="component" value="Unassembled WGS sequence"/>
</dbReference>
<dbReference type="PRINTS" id="PR00364">
    <property type="entry name" value="DISEASERSIST"/>
</dbReference>
<proteinExistence type="predicted"/>
<comment type="caution">
    <text evidence="1">The sequence shown here is derived from an EMBL/GenBank/DDBJ whole genome shotgun (WGS) entry which is preliminary data.</text>
</comment>
<keyword evidence="1" id="KW-0547">Nucleotide-binding</keyword>
<sequence>MEEHSATAQPSAPHQLPRAATHFTDRITEVGRLDTAAREDNGLAVVSGQAGVGKSALAVWWAHQTMDQFPDGQLYTDLRGYHSQPPQRPDEALHSFLLALNAPMDNLRGHLDAMSAKFRSLLYGKRVLIIADNARNADQVVPLLPGTPGCCVVVTSRSDLNALEATHGASRVALRPLPQRDAVELFSRVSGQAETRQVTTLISQCGRLPLTVRIAAQQTQTPGDIADLIEDLTDPDNRLTALSSPDEETGMRLVLSWSYNGLTPEKARAFRLLALHAEPDFSVESAAALTGLRTSAALRLLRSLKSDNLLEEISDRRFRFHDLVRDYAEERLLAEESEADRDAAARRELLHYLHRCDRVDRLLAPQRQHVPLDEEEEGVSSAVPDFPDHTSALAWCDAEIVSLGAAVDQAMKRRLHDLAWKIPIALIYYLVVRHHHVYRHGLSATAVQAARLCRNPWAEIWALICLGGAEGEVGRHAEAATHFTAALNLSRRTGDRKWEDIASRNLAWTLRVAGRYEEAYVQQKQALDRHSDDENQRSQAISLNELGTISLALDDPQRAREHLLAALPLSRVANDLLTEAAILHQLGVASVRLQDRAAAADWYEQAVTLRRRADDRPSLADSLVELGRLLIESDYAKARAALTEALRILELLQDPSAETVRGLLDRLP</sequence>
<keyword evidence="2" id="KW-1185">Reference proteome</keyword>
<dbReference type="PANTHER" id="PTHR47691">
    <property type="entry name" value="REGULATOR-RELATED"/>
    <property type="match status" value="1"/>
</dbReference>
<name>A0ABV9ASD6_9ACTN</name>
<dbReference type="InterPro" id="IPR019734">
    <property type="entry name" value="TPR_rpt"/>
</dbReference>
<gene>
    <name evidence="1" type="ORF">ACFPIH_22320</name>
</gene>
<organism evidence="1 2">
    <name type="scientific">Streptomyces vulcanius</name>
    <dbReference type="NCBI Taxonomy" id="1441876"/>
    <lineage>
        <taxon>Bacteria</taxon>
        <taxon>Bacillati</taxon>
        <taxon>Actinomycetota</taxon>
        <taxon>Actinomycetes</taxon>
        <taxon>Kitasatosporales</taxon>
        <taxon>Streptomycetaceae</taxon>
        <taxon>Streptomyces</taxon>
    </lineage>
</organism>
<evidence type="ECO:0000313" key="1">
    <source>
        <dbReference type="EMBL" id="MFC4502230.1"/>
    </source>
</evidence>
<dbReference type="EMBL" id="JBHSFK010000014">
    <property type="protein sequence ID" value="MFC4502230.1"/>
    <property type="molecule type" value="Genomic_DNA"/>
</dbReference>
<accession>A0ABV9ASD6</accession>
<dbReference type="SUPFAM" id="SSF52540">
    <property type="entry name" value="P-loop containing nucleoside triphosphate hydrolases"/>
    <property type="match status" value="1"/>
</dbReference>
<dbReference type="RefSeq" id="WP_381164343.1">
    <property type="nucleotide sequence ID" value="NZ_JBHSFK010000014.1"/>
</dbReference>
<dbReference type="InterPro" id="IPR011990">
    <property type="entry name" value="TPR-like_helical_dom_sf"/>
</dbReference>
<dbReference type="SUPFAM" id="SSF48452">
    <property type="entry name" value="TPR-like"/>
    <property type="match status" value="2"/>
</dbReference>
<reference evidence="2" key="1">
    <citation type="journal article" date="2019" name="Int. J. Syst. Evol. Microbiol.">
        <title>The Global Catalogue of Microorganisms (GCM) 10K type strain sequencing project: providing services to taxonomists for standard genome sequencing and annotation.</title>
        <authorList>
            <consortium name="The Broad Institute Genomics Platform"/>
            <consortium name="The Broad Institute Genome Sequencing Center for Infectious Disease"/>
            <person name="Wu L."/>
            <person name="Ma J."/>
        </authorList>
    </citation>
    <scope>NUCLEOTIDE SEQUENCE [LARGE SCALE GENOMIC DNA]</scope>
    <source>
        <strain evidence="2">CGMCC 4.7177</strain>
    </source>
</reference>
<dbReference type="Gene3D" id="3.40.50.300">
    <property type="entry name" value="P-loop containing nucleotide triphosphate hydrolases"/>
    <property type="match status" value="1"/>
</dbReference>
<dbReference type="SMART" id="SM00028">
    <property type="entry name" value="TPR"/>
    <property type="match status" value="4"/>
</dbReference>
<evidence type="ECO:0000313" key="2">
    <source>
        <dbReference type="Proteomes" id="UP001595839"/>
    </source>
</evidence>
<keyword evidence="1" id="KW-0067">ATP-binding</keyword>
<protein>
    <submittedName>
        <fullName evidence="1">ATP-binding protein</fullName>
    </submittedName>
</protein>
<dbReference type="InterPro" id="IPR027417">
    <property type="entry name" value="P-loop_NTPase"/>
</dbReference>